<evidence type="ECO:0000313" key="1">
    <source>
        <dbReference type="EMBL" id="KAJ8678234.1"/>
    </source>
</evidence>
<sequence>MSKKRRSDPDNSSVPPKKVSVSQDAPFLWEEHCFMCGGKANSKKKKTLLNVSKSFSIEKCLQSLEITQNKIVFRRLGKVSDLVQLKAKYHKPCYLKLMNDSNAIQNRTKLTENEKSSYVSTHAKVAVLVVDEYADDL</sequence>
<proteinExistence type="predicted"/>
<dbReference type="EMBL" id="CM056742">
    <property type="protein sequence ID" value="KAJ8678234.1"/>
    <property type="molecule type" value="Genomic_DNA"/>
</dbReference>
<comment type="caution">
    <text evidence="1">The sequence shown here is derived from an EMBL/GenBank/DDBJ whole genome shotgun (WGS) entry which is preliminary data.</text>
</comment>
<protein>
    <submittedName>
        <fullName evidence="1">Uncharacterized protein</fullName>
    </submittedName>
</protein>
<organism evidence="1 2">
    <name type="scientific">Eretmocerus hayati</name>
    <dbReference type="NCBI Taxonomy" id="131215"/>
    <lineage>
        <taxon>Eukaryota</taxon>
        <taxon>Metazoa</taxon>
        <taxon>Ecdysozoa</taxon>
        <taxon>Arthropoda</taxon>
        <taxon>Hexapoda</taxon>
        <taxon>Insecta</taxon>
        <taxon>Pterygota</taxon>
        <taxon>Neoptera</taxon>
        <taxon>Endopterygota</taxon>
        <taxon>Hymenoptera</taxon>
        <taxon>Apocrita</taxon>
        <taxon>Proctotrupomorpha</taxon>
        <taxon>Chalcidoidea</taxon>
        <taxon>Aphelinidae</taxon>
        <taxon>Aphelininae</taxon>
        <taxon>Eretmocerus</taxon>
    </lineage>
</organism>
<gene>
    <name evidence="1" type="ORF">QAD02_014021</name>
</gene>
<evidence type="ECO:0000313" key="2">
    <source>
        <dbReference type="Proteomes" id="UP001239111"/>
    </source>
</evidence>
<accession>A0ACC2P3R0</accession>
<reference evidence="1" key="1">
    <citation type="submission" date="2023-04" db="EMBL/GenBank/DDBJ databases">
        <title>A chromosome-level genome assembly of the parasitoid wasp Eretmocerus hayati.</title>
        <authorList>
            <person name="Zhong Y."/>
            <person name="Liu S."/>
            <person name="Liu Y."/>
        </authorList>
    </citation>
    <scope>NUCLEOTIDE SEQUENCE</scope>
    <source>
        <strain evidence="1">ZJU_SS_LIU_2023</strain>
    </source>
</reference>
<keyword evidence="2" id="KW-1185">Reference proteome</keyword>
<dbReference type="Proteomes" id="UP001239111">
    <property type="component" value="Chromosome 2"/>
</dbReference>
<name>A0ACC2P3R0_9HYME</name>